<proteinExistence type="predicted"/>
<gene>
    <name evidence="1" type="ORF">VNO77_36963</name>
</gene>
<keyword evidence="2" id="KW-1185">Reference proteome</keyword>
<evidence type="ECO:0000313" key="1">
    <source>
        <dbReference type="EMBL" id="KAK7312812.1"/>
    </source>
</evidence>
<evidence type="ECO:0000313" key="2">
    <source>
        <dbReference type="Proteomes" id="UP001367508"/>
    </source>
</evidence>
<reference evidence="1 2" key="1">
    <citation type="submission" date="2024-01" db="EMBL/GenBank/DDBJ databases">
        <title>The genomes of 5 underutilized Papilionoideae crops provide insights into root nodulation and disease resistanc.</title>
        <authorList>
            <person name="Jiang F."/>
        </authorList>
    </citation>
    <scope>NUCLEOTIDE SEQUENCE [LARGE SCALE GENOMIC DNA]</scope>
    <source>
        <strain evidence="1">LVBAO_FW01</strain>
        <tissue evidence="1">Leaves</tissue>
    </source>
</reference>
<accession>A0AAN9PWH7</accession>
<name>A0AAN9PWH7_CANGL</name>
<dbReference type="Proteomes" id="UP001367508">
    <property type="component" value="Unassembled WGS sequence"/>
</dbReference>
<comment type="caution">
    <text evidence="1">The sequence shown here is derived from an EMBL/GenBank/DDBJ whole genome shotgun (WGS) entry which is preliminary data.</text>
</comment>
<organism evidence="1 2">
    <name type="scientific">Canavalia gladiata</name>
    <name type="common">Sword bean</name>
    <name type="synonym">Dolichos gladiatus</name>
    <dbReference type="NCBI Taxonomy" id="3824"/>
    <lineage>
        <taxon>Eukaryota</taxon>
        <taxon>Viridiplantae</taxon>
        <taxon>Streptophyta</taxon>
        <taxon>Embryophyta</taxon>
        <taxon>Tracheophyta</taxon>
        <taxon>Spermatophyta</taxon>
        <taxon>Magnoliopsida</taxon>
        <taxon>eudicotyledons</taxon>
        <taxon>Gunneridae</taxon>
        <taxon>Pentapetalae</taxon>
        <taxon>rosids</taxon>
        <taxon>fabids</taxon>
        <taxon>Fabales</taxon>
        <taxon>Fabaceae</taxon>
        <taxon>Papilionoideae</taxon>
        <taxon>50 kb inversion clade</taxon>
        <taxon>NPAAA clade</taxon>
        <taxon>indigoferoid/millettioid clade</taxon>
        <taxon>Phaseoleae</taxon>
        <taxon>Canavalia</taxon>
    </lineage>
</organism>
<protein>
    <submittedName>
        <fullName evidence="1">Uncharacterized protein</fullName>
    </submittedName>
</protein>
<dbReference type="AlphaFoldDB" id="A0AAN9PWH7"/>
<sequence length="106" mass="12158">MHNPHGLDTQRSQSIVSRHVLQSSNYPIPTYHVPKHMKSLANPNLLHLEPFPSESLKLFHASHIANYLILQREGLIAKLYKKEISNISSMHSHFDTQTPMLDLLLI</sequence>
<dbReference type="EMBL" id="JAYMYQ010000009">
    <property type="protein sequence ID" value="KAK7312812.1"/>
    <property type="molecule type" value="Genomic_DNA"/>
</dbReference>